<feature type="chain" id="PRO_5022842175" description="Lipoprotein" evidence="1">
    <location>
        <begin position="33"/>
        <end position="212"/>
    </location>
</feature>
<dbReference type="RefSeq" id="WP_180345514.1">
    <property type="nucleotide sequence ID" value="NZ_VDMQ01000001.1"/>
</dbReference>
<name>A0A5C4X893_9MICO</name>
<sequence>MRTGSSRPYRRASQIFVAVFSALSMVSVVGCADNSPVAAPTSTLPAQQPDGGSTDSPAEVAIPDYETHLDLDKEEKKAVEGALVAFVGYFQTVNKAYSGDFAAADKFPKYASGEALKSVNGDVDVIKDGSYEFTGNVAPSKLEIEKVESEAGTDSPNAVTVHFCFDLSKWSLLPKNESQTSNGDDLVTMEHNIYKDSGNWKVTEQTLRERKC</sequence>
<accession>A0A5C4X893</accession>
<organism evidence="2 3">
    <name type="scientific">Brevibacterium sediminis</name>
    <dbReference type="NCBI Taxonomy" id="1857024"/>
    <lineage>
        <taxon>Bacteria</taxon>
        <taxon>Bacillati</taxon>
        <taxon>Actinomycetota</taxon>
        <taxon>Actinomycetes</taxon>
        <taxon>Micrococcales</taxon>
        <taxon>Brevibacteriaceae</taxon>
        <taxon>Brevibacterium</taxon>
    </lineage>
</organism>
<keyword evidence="1" id="KW-0732">Signal</keyword>
<proteinExistence type="predicted"/>
<dbReference type="AlphaFoldDB" id="A0A5C4X893"/>
<evidence type="ECO:0000256" key="1">
    <source>
        <dbReference type="SAM" id="SignalP"/>
    </source>
</evidence>
<dbReference type="Proteomes" id="UP000314223">
    <property type="component" value="Unassembled WGS sequence"/>
</dbReference>
<protein>
    <recommendedName>
        <fullName evidence="4">Lipoprotein</fullName>
    </recommendedName>
</protein>
<evidence type="ECO:0008006" key="4">
    <source>
        <dbReference type="Google" id="ProtNLM"/>
    </source>
</evidence>
<dbReference type="PROSITE" id="PS51257">
    <property type="entry name" value="PROKAR_LIPOPROTEIN"/>
    <property type="match status" value="1"/>
</dbReference>
<comment type="caution">
    <text evidence="2">The sequence shown here is derived from an EMBL/GenBank/DDBJ whole genome shotgun (WGS) entry which is preliminary data.</text>
</comment>
<reference evidence="2 3" key="1">
    <citation type="submission" date="2019-06" db="EMBL/GenBank/DDBJ databases">
        <authorList>
            <person name="Mardanova A.M."/>
            <person name="Pudova D.S."/>
            <person name="Shagimardanova E.I."/>
            <person name="Gogoleva N.E."/>
            <person name="Lutfullin M.T."/>
            <person name="Hadieva G.F."/>
            <person name="Sharipova M.R."/>
        </authorList>
    </citation>
    <scope>NUCLEOTIDE SEQUENCE [LARGE SCALE GENOMIC DNA]</scope>
    <source>
        <strain evidence="2 3">MG-1</strain>
    </source>
</reference>
<evidence type="ECO:0000313" key="3">
    <source>
        <dbReference type="Proteomes" id="UP000314223"/>
    </source>
</evidence>
<gene>
    <name evidence="2" type="ORF">FHQ09_00625</name>
</gene>
<dbReference type="EMBL" id="VDMQ01000001">
    <property type="protein sequence ID" value="TNM57838.1"/>
    <property type="molecule type" value="Genomic_DNA"/>
</dbReference>
<evidence type="ECO:0000313" key="2">
    <source>
        <dbReference type="EMBL" id="TNM57838.1"/>
    </source>
</evidence>
<feature type="signal peptide" evidence="1">
    <location>
        <begin position="1"/>
        <end position="32"/>
    </location>
</feature>